<dbReference type="SUPFAM" id="SSF51445">
    <property type="entry name" value="(Trans)glycosidases"/>
    <property type="match status" value="1"/>
</dbReference>
<protein>
    <submittedName>
        <fullName evidence="6">Glycoside hydrolase</fullName>
    </submittedName>
</protein>
<dbReference type="Proteomes" id="UP000052946">
    <property type="component" value="Unassembled WGS sequence"/>
</dbReference>
<feature type="domain" description="Glycoside hydrolase family 42 N-terminal" evidence="5">
    <location>
        <begin position="512"/>
        <end position="604"/>
    </location>
</feature>
<keyword evidence="3" id="KW-0862">Zinc</keyword>
<accession>A0A0U9H512</accession>
<dbReference type="InterPro" id="IPR013529">
    <property type="entry name" value="Glyco_hydro_42_N"/>
</dbReference>
<sequence>MNKTVLFYDANFPLDGSRPSDDFFKTLRSNLTIVDTTSLERTLLDEEVDCFINLHGSYFPKSAWQAIYQHMERGKGFVHIGGSPFRIPCNLVDGEWGTEREQTAYHQALNIHETLPVQAKPITTLEHNDDIPLFSGKEDLFTIEDTLNFVLHVTKTSSIEAEMGSVGPMDARIYPLLKGISKSGREVAAPAVLLENMKGKFTGGRWLFINQKVTERFWTKDGGKALMEFAEYTANGVTEMSLKTNYATYEEGERPSVTFQIQNFNDSIIPWTLTYTVTKSGESIYAKTEKVKASRQFSTNSFLIPIDLEPGFYQVTCEAKSSNGEVRTLHQGFWGMDRKLLTSGEPLSCDRDYFYKDGRPMPIVGMTYMTSDVARYFLFLPNPHVWDRDMAQMKRAGINYIRTGIWTAWRNMMFADGHMDENVLRSIDAFILCAKKHDLEVTFCFFSFTPETWDGENPYLDPRSVEAQKRFITTVVSRHTETTNINWDLINEPSMFDPERTFAGPRSAHDKYDRHAYREWLKNRHHSIVDLQEKWNMTAQELPSFEAIEAPEASEINFGIKDMLFGKKGLKWLDYTLYTMAMHNRWAEELTKTIKNLVPKQLVTVGQDEALGSQRPSPLFYSDSVDYTTNHTWWLLDQLVWDGIFTKSPTKPNLVQETGLMYVENPNNQAKRSEEELRNILERKYAYSFSTGGAGAVQWLWNTNYYMNNINESNIGAIRADGTEKPETNVSYDFGAFVEQTRDLFEEQELEDIAVIFPYSNDFSNRKLAQGATMKLTRTLAYDMNVPFRALSEYHLEALETAPPKLVVIPSAHNFSGKALDTILEAVKEQGISLLFTGPVNLDEYWQHTGRLESIIGKTNVGNITREELLGLNGQQYPVSFGGERIAEVLKEKVVGDSHPTEVKEYSYGKGNLIWCPLPVELNERNEPITALYEYVMQKAGVKIELEWLEGDLPGNYGRKLQFKNGNLFIFVSECAEDTQVSVKDAVTDKNYSFTLEAERTVMFTTDKDGKITATYRPEEVEIID</sequence>
<reference evidence="7" key="1">
    <citation type="submission" date="2015-07" db="EMBL/GenBank/DDBJ databases">
        <title>Draft Genome Sequence of Oceanobacillus picturae Heshi-B3 that Was Isolated from Fermented Rice Bran with Aging Salted Mackerel, Which Was Named Heshiko as Traditional Fermented Seafood in Japan.</title>
        <authorList>
            <person name="Akuzawa S."/>
            <person name="Nakagawa J."/>
            <person name="Kanekatsu T."/>
            <person name="Kanesaki Y."/>
            <person name="Suzuki T."/>
        </authorList>
    </citation>
    <scope>NUCLEOTIDE SEQUENCE [LARGE SCALE GENOMIC DNA]</scope>
    <source>
        <strain evidence="7">Heshi-B3</strain>
    </source>
</reference>
<evidence type="ECO:0000259" key="5">
    <source>
        <dbReference type="Pfam" id="PF02449"/>
    </source>
</evidence>
<evidence type="ECO:0000313" key="6">
    <source>
        <dbReference type="EMBL" id="GAQ17714.1"/>
    </source>
</evidence>
<proteinExistence type="predicted"/>
<name>A0A0U9H512_9BACI</name>
<dbReference type="PANTHER" id="PTHR36447:SF2">
    <property type="entry name" value="BETA-GALACTOSIDASE YESZ"/>
    <property type="match status" value="1"/>
</dbReference>
<dbReference type="PANTHER" id="PTHR36447">
    <property type="entry name" value="BETA-GALACTOSIDASE GANA"/>
    <property type="match status" value="1"/>
</dbReference>
<dbReference type="OrthoDB" id="2698423at2"/>
<organism evidence="6 7">
    <name type="scientific">Oceanobacillus picturae</name>
    <dbReference type="NCBI Taxonomy" id="171693"/>
    <lineage>
        <taxon>Bacteria</taxon>
        <taxon>Bacillati</taxon>
        <taxon>Bacillota</taxon>
        <taxon>Bacilli</taxon>
        <taxon>Bacillales</taxon>
        <taxon>Bacillaceae</taxon>
        <taxon>Oceanobacillus</taxon>
    </lineage>
</organism>
<dbReference type="GO" id="GO:0009341">
    <property type="term" value="C:beta-galactosidase complex"/>
    <property type="evidence" value="ECO:0007669"/>
    <property type="project" value="InterPro"/>
</dbReference>
<keyword evidence="2 6" id="KW-0378">Hydrolase</keyword>
<keyword evidence="4" id="KW-0326">Glycosidase</keyword>
<gene>
    <name evidence="6" type="ORF">OPHB3_1639</name>
</gene>
<dbReference type="GO" id="GO:0005975">
    <property type="term" value="P:carbohydrate metabolic process"/>
    <property type="evidence" value="ECO:0007669"/>
    <property type="project" value="InterPro"/>
</dbReference>
<comment type="caution">
    <text evidence="6">The sequence shown here is derived from an EMBL/GenBank/DDBJ whole genome shotgun (WGS) entry which is preliminary data.</text>
</comment>
<dbReference type="InterPro" id="IPR017853">
    <property type="entry name" value="GH"/>
</dbReference>
<dbReference type="GO" id="GO:0004565">
    <property type="term" value="F:beta-galactosidase activity"/>
    <property type="evidence" value="ECO:0007669"/>
    <property type="project" value="InterPro"/>
</dbReference>
<evidence type="ECO:0000256" key="2">
    <source>
        <dbReference type="ARBA" id="ARBA00022801"/>
    </source>
</evidence>
<dbReference type="RefSeq" id="WP_058949990.1">
    <property type="nucleotide sequence ID" value="NZ_BBXV01000019.1"/>
</dbReference>
<evidence type="ECO:0000256" key="3">
    <source>
        <dbReference type="ARBA" id="ARBA00022833"/>
    </source>
</evidence>
<dbReference type="Pfam" id="PF02449">
    <property type="entry name" value="Glyco_hydro_42"/>
    <property type="match status" value="1"/>
</dbReference>
<dbReference type="Gene3D" id="3.20.20.80">
    <property type="entry name" value="Glycosidases"/>
    <property type="match status" value="1"/>
</dbReference>
<evidence type="ECO:0000313" key="7">
    <source>
        <dbReference type="Proteomes" id="UP000052946"/>
    </source>
</evidence>
<evidence type="ECO:0000256" key="1">
    <source>
        <dbReference type="ARBA" id="ARBA00022723"/>
    </source>
</evidence>
<reference evidence="6 7" key="2">
    <citation type="journal article" date="2016" name="Genome Announc.">
        <title>Draft Genome Sequence of Oceanobacillus picturae Heshi-B3, Isolated from Fermented Rice Bran in a Traditional Japanese Seafood Dish.</title>
        <authorList>
            <person name="Akuzawa S."/>
            <person name="Nagaoka J."/>
            <person name="Kanekatsu M."/>
            <person name="Kanesaki Y."/>
            <person name="Suzuki T."/>
        </authorList>
    </citation>
    <scope>NUCLEOTIDE SEQUENCE [LARGE SCALE GENOMIC DNA]</scope>
    <source>
        <strain evidence="6 7">Heshi-B3</strain>
    </source>
</reference>
<dbReference type="GO" id="GO:0046872">
    <property type="term" value="F:metal ion binding"/>
    <property type="evidence" value="ECO:0007669"/>
    <property type="project" value="UniProtKB-KW"/>
</dbReference>
<keyword evidence="1" id="KW-0479">Metal-binding</keyword>
<dbReference type="EMBL" id="BBXV01000019">
    <property type="protein sequence ID" value="GAQ17714.1"/>
    <property type="molecule type" value="Genomic_DNA"/>
</dbReference>
<dbReference type="InterPro" id="IPR003476">
    <property type="entry name" value="Glyco_hydro_42"/>
</dbReference>
<dbReference type="AlphaFoldDB" id="A0A0U9H512"/>
<evidence type="ECO:0000256" key="4">
    <source>
        <dbReference type="ARBA" id="ARBA00023295"/>
    </source>
</evidence>